<name>A0A8J6ANH5_GALPY</name>
<feature type="non-terminal residue" evidence="4">
    <location>
        <position position="117"/>
    </location>
</feature>
<dbReference type="InterPro" id="IPR013787">
    <property type="entry name" value="S100_Ca-bd_sub"/>
</dbReference>
<feature type="domain" description="S100/CaBP-9k-type calcium binding subdomain" evidence="3">
    <location>
        <begin position="56"/>
        <end position="95"/>
    </location>
</feature>
<reference evidence="4" key="1">
    <citation type="journal article" date="2021" name="Evol. Appl.">
        <title>The genome of the Pyrenean desman and the effects of bottlenecks and inbreeding on the genomic landscape of an endangered species.</title>
        <authorList>
            <person name="Escoda L."/>
            <person name="Castresana J."/>
        </authorList>
    </citation>
    <scope>NUCLEOTIDE SEQUENCE</scope>
    <source>
        <strain evidence="4">IBE-C5619</strain>
    </source>
</reference>
<feature type="transmembrane region" description="Helical" evidence="2">
    <location>
        <begin position="90"/>
        <end position="112"/>
    </location>
</feature>
<accession>A0A8J6ANH5</accession>
<dbReference type="Proteomes" id="UP000700334">
    <property type="component" value="Unassembled WGS sequence"/>
</dbReference>
<dbReference type="AlphaFoldDB" id="A0A8J6ANH5"/>
<comment type="caution">
    <text evidence="4">The sequence shown here is derived from an EMBL/GenBank/DDBJ whole genome shotgun (WGS) entry which is preliminary data.</text>
</comment>
<protein>
    <submittedName>
        <fullName evidence="4">Protein S100-A7A</fullName>
    </submittedName>
</protein>
<dbReference type="EMBL" id="JAGFMF010011223">
    <property type="protein sequence ID" value="KAG8524909.1"/>
    <property type="molecule type" value="Genomic_DNA"/>
</dbReference>
<keyword evidence="2" id="KW-0812">Transmembrane</keyword>
<feature type="region of interest" description="Disordered" evidence="1">
    <location>
        <begin position="1"/>
        <end position="31"/>
    </location>
</feature>
<evidence type="ECO:0000256" key="2">
    <source>
        <dbReference type="SAM" id="Phobius"/>
    </source>
</evidence>
<organism evidence="4 5">
    <name type="scientific">Galemys pyrenaicus</name>
    <name type="common">Iberian desman</name>
    <name type="synonym">Pyrenean desman</name>
    <dbReference type="NCBI Taxonomy" id="202257"/>
    <lineage>
        <taxon>Eukaryota</taxon>
        <taxon>Metazoa</taxon>
        <taxon>Chordata</taxon>
        <taxon>Craniata</taxon>
        <taxon>Vertebrata</taxon>
        <taxon>Euteleostomi</taxon>
        <taxon>Mammalia</taxon>
        <taxon>Eutheria</taxon>
        <taxon>Laurasiatheria</taxon>
        <taxon>Eulipotyphla</taxon>
        <taxon>Talpidae</taxon>
        <taxon>Galemys</taxon>
    </lineage>
</organism>
<proteinExistence type="predicted"/>
<keyword evidence="2" id="KW-0472">Membrane</keyword>
<gene>
    <name evidence="4" type="ORF">J0S82_006233</name>
</gene>
<evidence type="ECO:0000256" key="1">
    <source>
        <dbReference type="SAM" id="MobiDB-lite"/>
    </source>
</evidence>
<evidence type="ECO:0000313" key="5">
    <source>
        <dbReference type="Proteomes" id="UP000700334"/>
    </source>
</evidence>
<keyword evidence="2" id="KW-1133">Transmembrane helix</keyword>
<dbReference type="SMART" id="SM01394">
    <property type="entry name" value="S_100"/>
    <property type="match status" value="1"/>
</dbReference>
<evidence type="ECO:0000313" key="4">
    <source>
        <dbReference type="EMBL" id="KAG8524909.1"/>
    </source>
</evidence>
<keyword evidence="5" id="KW-1185">Reference proteome</keyword>
<evidence type="ECO:0000259" key="3">
    <source>
        <dbReference type="SMART" id="SM01394"/>
    </source>
</evidence>
<dbReference type="OrthoDB" id="26525at2759"/>
<sequence length="117" mass="12516">MLVLPLEDGSCDHTRQRAGPGPQAGLARGPAQAFPEGRGDIGITHIRDSTMGSTPAEKAIQGTIDLFHKHSGKKDTIAKPDLMTLMKENFPTFLAACVSRGLLLTAAGAWLWQGTHR</sequence>
<dbReference type="Pfam" id="PF01023">
    <property type="entry name" value="S_100"/>
    <property type="match status" value="1"/>
</dbReference>
<dbReference type="Gene3D" id="1.10.238.10">
    <property type="entry name" value="EF-hand"/>
    <property type="match status" value="1"/>
</dbReference>